<evidence type="ECO:0000256" key="1">
    <source>
        <dbReference type="SAM" id="Phobius"/>
    </source>
</evidence>
<keyword evidence="1" id="KW-0812">Transmembrane</keyword>
<dbReference type="Proteomes" id="UP000029389">
    <property type="component" value="Unassembled WGS sequence"/>
</dbReference>
<dbReference type="EMBL" id="QVOD01000009">
    <property type="protein sequence ID" value="RFT67067.1"/>
    <property type="molecule type" value="Genomic_DNA"/>
</dbReference>
<dbReference type="EMBL" id="JMQC01000008">
    <property type="protein sequence ID" value="KFM98900.1"/>
    <property type="molecule type" value="Genomic_DNA"/>
</dbReference>
<feature type="transmembrane region" description="Helical" evidence="1">
    <location>
        <begin position="47"/>
        <end position="69"/>
    </location>
</feature>
<keyword evidence="1" id="KW-1133">Transmembrane helix</keyword>
<comment type="caution">
    <text evidence="2">The sequence shown here is derived from an EMBL/GenBank/DDBJ whole genome shotgun (WGS) entry which is preliminary data.</text>
</comment>
<dbReference type="Proteomes" id="UP000264294">
    <property type="component" value="Unassembled WGS sequence"/>
</dbReference>
<feature type="transmembrane region" description="Helical" evidence="1">
    <location>
        <begin position="75"/>
        <end position="94"/>
    </location>
</feature>
<reference evidence="3 5" key="2">
    <citation type="submission" date="2018-08" db="EMBL/GenBank/DDBJ databases">
        <title>Bacillus clarus sp. nov. strain PS00077A.</title>
        <authorList>
            <person name="Mendez Acevedo M."/>
            <person name="Carroll L."/>
            <person name="Mukherjee M."/>
            <person name="Wiedmann M."/>
            <person name="Kovac J."/>
        </authorList>
    </citation>
    <scope>NUCLEOTIDE SEQUENCE [LARGE SCALE GENOMIC DNA]</scope>
    <source>
        <strain evidence="3 5">PS00077A</strain>
    </source>
</reference>
<dbReference type="AlphaFoldDB" id="A0A090Z3B1"/>
<evidence type="ECO:0000313" key="2">
    <source>
        <dbReference type="EMBL" id="KFM98900.1"/>
    </source>
</evidence>
<evidence type="ECO:0000313" key="5">
    <source>
        <dbReference type="Proteomes" id="UP000264294"/>
    </source>
</evidence>
<dbReference type="RefSeq" id="WP_042983350.1">
    <property type="nucleotide sequence ID" value="NZ_JMQC01000008.1"/>
</dbReference>
<accession>A0A090Z3B1</accession>
<evidence type="ECO:0000313" key="3">
    <source>
        <dbReference type="EMBL" id="RFT67067.1"/>
    </source>
</evidence>
<gene>
    <name evidence="3" type="ORF">D0U04_09875</name>
    <name evidence="2" type="ORF">DJ93_4470</name>
</gene>
<keyword evidence="5" id="KW-1185">Reference proteome</keyword>
<evidence type="ECO:0000313" key="4">
    <source>
        <dbReference type="Proteomes" id="UP000029389"/>
    </source>
</evidence>
<protein>
    <submittedName>
        <fullName evidence="3">Permease</fullName>
    </submittedName>
</protein>
<keyword evidence="1" id="KW-0472">Membrane</keyword>
<sequence length="100" mass="12009">MKSSFICHTCQKKIVRKQDLITATLYLRIYSFHQNCFKQQLFVSRFVPVNTLFGLYLVLYTFIIGSILVVTEPSIIWLVFLIPILYRLISYYYIERHFCK</sequence>
<name>A0A090Z3B1_9BACI</name>
<reference evidence="2 4" key="1">
    <citation type="submission" date="2014-04" db="EMBL/GenBank/DDBJ databases">
        <authorList>
            <person name="Bishop-Lilly K.A."/>
            <person name="Broomall S.M."/>
            <person name="Chain P.S."/>
            <person name="Chertkov O."/>
            <person name="Coyne S.R."/>
            <person name="Daligault H.E."/>
            <person name="Davenport K.W."/>
            <person name="Erkkila T."/>
            <person name="Frey K.G."/>
            <person name="Gibbons H.S."/>
            <person name="Gu W."/>
            <person name="Jaissle J."/>
            <person name="Johnson S.L."/>
            <person name="Koroleva G.I."/>
            <person name="Ladner J.T."/>
            <person name="Lo C.-C."/>
            <person name="Minogue T.D."/>
            <person name="Munk C."/>
            <person name="Palacios G.F."/>
            <person name="Redden C.L."/>
            <person name="Rosenzweig C.N."/>
            <person name="Scholz M.B."/>
            <person name="Teshima H."/>
            <person name="Xu Y."/>
        </authorList>
    </citation>
    <scope>NUCLEOTIDE SEQUENCE [LARGE SCALE GENOMIC DNA]</scope>
    <source>
        <strain evidence="2 4">BHP</strain>
    </source>
</reference>
<proteinExistence type="predicted"/>
<organism evidence="2 4">
    <name type="scientific">Bacillus clarus</name>
    <dbReference type="NCBI Taxonomy" id="2338372"/>
    <lineage>
        <taxon>Bacteria</taxon>
        <taxon>Bacillati</taxon>
        <taxon>Bacillota</taxon>
        <taxon>Bacilli</taxon>
        <taxon>Bacillales</taxon>
        <taxon>Bacillaceae</taxon>
        <taxon>Bacillus</taxon>
        <taxon>Bacillus cereus group</taxon>
    </lineage>
</organism>